<name>A0A1E8F2W5_9CLOT</name>
<proteinExistence type="predicted"/>
<evidence type="ECO:0008006" key="4">
    <source>
        <dbReference type="Google" id="ProtNLM"/>
    </source>
</evidence>
<keyword evidence="1" id="KW-0472">Membrane</keyword>
<feature type="transmembrane region" description="Helical" evidence="1">
    <location>
        <begin position="12"/>
        <end position="30"/>
    </location>
</feature>
<sequence>MKKKTRDKMMKILIIFLVIMFIAGLLPMIFI</sequence>
<reference evidence="2 3" key="1">
    <citation type="submission" date="2016-06" db="EMBL/GenBank/DDBJ databases">
        <title>Genome sequence of Clostridium acetireducens DSM 10703.</title>
        <authorList>
            <person name="Poehlein A."/>
            <person name="Fluechter S."/>
            <person name="Duerre P."/>
            <person name="Daniel R."/>
        </authorList>
    </citation>
    <scope>NUCLEOTIDE SEQUENCE [LARGE SCALE GENOMIC DNA]</scope>
    <source>
        <strain evidence="2 3">DSM 10703</strain>
    </source>
</reference>
<evidence type="ECO:0000256" key="1">
    <source>
        <dbReference type="SAM" id="Phobius"/>
    </source>
</evidence>
<dbReference type="Proteomes" id="UP000175744">
    <property type="component" value="Unassembled WGS sequence"/>
</dbReference>
<dbReference type="EMBL" id="LZFO01000001">
    <property type="protein sequence ID" value="OFI07698.1"/>
    <property type="molecule type" value="Genomic_DNA"/>
</dbReference>
<dbReference type="RefSeq" id="WP_101495350.1">
    <property type="nucleotide sequence ID" value="NZ_LZFO01000001.1"/>
</dbReference>
<protein>
    <recommendedName>
        <fullName evidence="4">DUF4044 domain-containing protein</fullName>
    </recommendedName>
</protein>
<organism evidence="2 3">
    <name type="scientific">Clostridium acetireducens DSM 10703</name>
    <dbReference type="NCBI Taxonomy" id="1121290"/>
    <lineage>
        <taxon>Bacteria</taxon>
        <taxon>Bacillati</taxon>
        <taxon>Bacillota</taxon>
        <taxon>Clostridia</taxon>
        <taxon>Eubacteriales</taxon>
        <taxon>Clostridiaceae</taxon>
        <taxon>Clostridium</taxon>
    </lineage>
</organism>
<dbReference type="STRING" id="1121290.CLAOCE_00460"/>
<comment type="caution">
    <text evidence="2">The sequence shown here is derived from an EMBL/GenBank/DDBJ whole genome shotgun (WGS) entry which is preliminary data.</text>
</comment>
<evidence type="ECO:0000313" key="3">
    <source>
        <dbReference type="Proteomes" id="UP000175744"/>
    </source>
</evidence>
<keyword evidence="1" id="KW-1133">Transmembrane helix</keyword>
<dbReference type="AlphaFoldDB" id="A0A1E8F2W5"/>
<keyword evidence="3" id="KW-1185">Reference proteome</keyword>
<keyword evidence="1" id="KW-0812">Transmembrane</keyword>
<accession>A0A1E8F2W5</accession>
<gene>
    <name evidence="2" type="ORF">CLOACE_00460</name>
</gene>
<evidence type="ECO:0000313" key="2">
    <source>
        <dbReference type="EMBL" id="OFI07698.1"/>
    </source>
</evidence>